<sequence length="230" mass="27377">MPPKLVRANTRARKKKENKAPTRRGWTTVDQEAFLESHKSSFLMHQSQKNLQDFWPSLLNDWFTNFPLGNPTDKDTQEGLTEEQRLERAKTRVQQWYNNHTRVNGGKERQGKRKLLDLRARKQKILPDWQAYSHLYYEERVKPDVDAEWPTRREALKESGQEDTPEMAPLWFRNQVTKRKFGAESDEVKAEVEEYRKQTDQSIEDEGTEELTEAEKEEHHRVHQAKAYQK</sequence>
<dbReference type="EMBL" id="MU268380">
    <property type="protein sequence ID" value="KAH7904721.1"/>
    <property type="molecule type" value="Genomic_DNA"/>
</dbReference>
<dbReference type="Proteomes" id="UP000790377">
    <property type="component" value="Unassembled WGS sequence"/>
</dbReference>
<gene>
    <name evidence="1" type="ORF">BJ138DRAFT_1018727</name>
</gene>
<accession>A0ACB7ZUH1</accession>
<evidence type="ECO:0000313" key="2">
    <source>
        <dbReference type="Proteomes" id="UP000790377"/>
    </source>
</evidence>
<evidence type="ECO:0000313" key="1">
    <source>
        <dbReference type="EMBL" id="KAH7904721.1"/>
    </source>
</evidence>
<keyword evidence="2" id="KW-1185">Reference proteome</keyword>
<proteinExistence type="predicted"/>
<organism evidence="1 2">
    <name type="scientific">Hygrophoropsis aurantiaca</name>
    <dbReference type="NCBI Taxonomy" id="72124"/>
    <lineage>
        <taxon>Eukaryota</taxon>
        <taxon>Fungi</taxon>
        <taxon>Dikarya</taxon>
        <taxon>Basidiomycota</taxon>
        <taxon>Agaricomycotina</taxon>
        <taxon>Agaricomycetes</taxon>
        <taxon>Agaricomycetidae</taxon>
        <taxon>Boletales</taxon>
        <taxon>Coniophorineae</taxon>
        <taxon>Hygrophoropsidaceae</taxon>
        <taxon>Hygrophoropsis</taxon>
    </lineage>
</organism>
<reference evidence="1" key="1">
    <citation type="journal article" date="2021" name="New Phytol.">
        <title>Evolutionary innovations through gain and loss of genes in the ectomycorrhizal Boletales.</title>
        <authorList>
            <person name="Wu G."/>
            <person name="Miyauchi S."/>
            <person name="Morin E."/>
            <person name="Kuo A."/>
            <person name="Drula E."/>
            <person name="Varga T."/>
            <person name="Kohler A."/>
            <person name="Feng B."/>
            <person name="Cao Y."/>
            <person name="Lipzen A."/>
            <person name="Daum C."/>
            <person name="Hundley H."/>
            <person name="Pangilinan J."/>
            <person name="Johnson J."/>
            <person name="Barry K."/>
            <person name="LaButti K."/>
            <person name="Ng V."/>
            <person name="Ahrendt S."/>
            <person name="Min B."/>
            <person name="Choi I.G."/>
            <person name="Park H."/>
            <person name="Plett J.M."/>
            <person name="Magnuson J."/>
            <person name="Spatafora J.W."/>
            <person name="Nagy L.G."/>
            <person name="Henrissat B."/>
            <person name="Grigoriev I.V."/>
            <person name="Yang Z.L."/>
            <person name="Xu J."/>
            <person name="Martin F.M."/>
        </authorList>
    </citation>
    <scope>NUCLEOTIDE SEQUENCE</scope>
    <source>
        <strain evidence="1">ATCC 28755</strain>
    </source>
</reference>
<comment type="caution">
    <text evidence="1">The sequence shown here is derived from an EMBL/GenBank/DDBJ whole genome shotgun (WGS) entry which is preliminary data.</text>
</comment>
<protein>
    <submittedName>
        <fullName evidence="1">Uncharacterized protein</fullName>
    </submittedName>
</protein>
<name>A0ACB7ZUH1_9AGAM</name>